<keyword evidence="1" id="KW-0732">Signal</keyword>
<dbReference type="KEGG" id="sla:SERLADRAFT_468881"/>
<sequence length="101" mass="11637">MGVAVTLWTMARLLAKLIAWSKSTARTLSIWLNSNAFQNSLHREFKHYLATSTRPKLMRCTKRELRGGLNALEMNGFVGQMVGIRMLYIRDRLNITINRLV</sequence>
<dbReference type="GeneID" id="18819494"/>
<protein>
    <submittedName>
        <fullName evidence="2">Uncharacterized protein</fullName>
    </submittedName>
</protein>
<dbReference type="AlphaFoldDB" id="F8NVY0"/>
<dbReference type="EMBL" id="GL945434">
    <property type="protein sequence ID" value="EGO24914.1"/>
    <property type="molecule type" value="Genomic_DNA"/>
</dbReference>
<dbReference type="HOGENOM" id="CLU_2293409_0_0_1"/>
<evidence type="ECO:0000256" key="1">
    <source>
        <dbReference type="SAM" id="SignalP"/>
    </source>
</evidence>
<dbReference type="Proteomes" id="UP000008064">
    <property type="component" value="Unassembled WGS sequence"/>
</dbReference>
<proteinExistence type="predicted"/>
<name>F8NVY0_SERL9</name>
<gene>
    <name evidence="2" type="ORF">SERLADRAFT_468881</name>
</gene>
<organism>
    <name type="scientific">Serpula lacrymans var. lacrymans (strain S7.9)</name>
    <name type="common">Dry rot fungus</name>
    <dbReference type="NCBI Taxonomy" id="578457"/>
    <lineage>
        <taxon>Eukaryota</taxon>
        <taxon>Fungi</taxon>
        <taxon>Dikarya</taxon>
        <taxon>Basidiomycota</taxon>
        <taxon>Agaricomycotina</taxon>
        <taxon>Agaricomycetes</taxon>
        <taxon>Agaricomycetidae</taxon>
        <taxon>Boletales</taxon>
        <taxon>Coniophorineae</taxon>
        <taxon>Serpulaceae</taxon>
        <taxon>Serpula</taxon>
    </lineage>
</organism>
<feature type="signal peptide" evidence="1">
    <location>
        <begin position="1"/>
        <end position="25"/>
    </location>
</feature>
<accession>F8NVY0</accession>
<feature type="chain" id="PRO_5003376041" evidence="1">
    <location>
        <begin position="26"/>
        <end position="101"/>
    </location>
</feature>
<dbReference type="RefSeq" id="XP_007318933.1">
    <property type="nucleotide sequence ID" value="XM_007318871.1"/>
</dbReference>
<evidence type="ECO:0000313" key="2">
    <source>
        <dbReference type="EMBL" id="EGO24914.1"/>
    </source>
</evidence>
<reference evidence="2" key="1">
    <citation type="submission" date="2011-04" db="EMBL/GenBank/DDBJ databases">
        <title>Evolution of plant cell wall degrading machinery underlies the functional diversity of forest fungi.</title>
        <authorList>
            <consortium name="US DOE Joint Genome Institute (JGI-PGF)"/>
            <person name="Eastwood D.C."/>
            <person name="Floudas D."/>
            <person name="Binder M."/>
            <person name="Majcherczyk A."/>
            <person name="Schneider P."/>
            <person name="Aerts A."/>
            <person name="Asiegbu F.O."/>
            <person name="Baker S.E."/>
            <person name="Barry K."/>
            <person name="Bendiksby M."/>
            <person name="Blumentritt M."/>
            <person name="Coutinho P.M."/>
            <person name="Cullen D."/>
            <person name="Cullen D."/>
            <person name="Gathman A."/>
            <person name="Goodell B."/>
            <person name="Henrissat B."/>
            <person name="Ihrmark K."/>
            <person name="Kauserud H."/>
            <person name="Kohler A."/>
            <person name="LaButti K."/>
            <person name="Lapidus A."/>
            <person name="Lavin J.L."/>
            <person name="Lee Y.-H."/>
            <person name="Lindquist E."/>
            <person name="Lilly W."/>
            <person name="Lucas S."/>
            <person name="Morin E."/>
            <person name="Murat C."/>
            <person name="Oguiza J.A."/>
            <person name="Park J."/>
            <person name="Pisabarro A.G."/>
            <person name="Riley R."/>
            <person name="Rosling A."/>
            <person name="Salamov A."/>
            <person name="Schmidt O."/>
            <person name="Schmutz J."/>
            <person name="Skrede I."/>
            <person name="Stenlid J."/>
            <person name="Wiebenga A."/>
            <person name="Xie X."/>
            <person name="Kues U."/>
            <person name="Hibbett D.S."/>
            <person name="Hoffmeister D."/>
            <person name="Hogberg N."/>
            <person name="Martin F."/>
            <person name="Grigoriev I.V."/>
            <person name="Watkinson S.C."/>
        </authorList>
    </citation>
    <scope>NUCLEOTIDE SEQUENCE</scope>
    <source>
        <strain evidence="2">S7.9</strain>
    </source>
</reference>